<dbReference type="AlphaFoldDB" id="A0A845PSI6"/>
<feature type="coiled-coil region" evidence="1">
    <location>
        <begin position="49"/>
        <end position="76"/>
    </location>
</feature>
<evidence type="ECO:0008006" key="4">
    <source>
        <dbReference type="Google" id="ProtNLM"/>
    </source>
</evidence>
<evidence type="ECO:0000313" key="2">
    <source>
        <dbReference type="EMBL" id="NAW49896.1"/>
    </source>
</evidence>
<evidence type="ECO:0000313" key="3">
    <source>
        <dbReference type="Proteomes" id="UP000553459"/>
    </source>
</evidence>
<dbReference type="PROSITE" id="PS51257">
    <property type="entry name" value="PROKAR_LIPOPROTEIN"/>
    <property type="match status" value="1"/>
</dbReference>
<sequence>MHKIKFLILSFIFSSCINKVYGQNNKTNFYYKIGKVEGIYFTNGTSIEKKKYLQILNDFENKLKKYNNGYQDYYRNYMIYDSPRLFPKFKGKRLEVELYPKKLLSKESREKRYYSLVPANTKIYKITYYFESKDKNNLIIWESKVGLVE</sequence>
<organism evidence="2 3">
    <name type="scientific">Elizabethkingia argenteiflava</name>
    <dbReference type="NCBI Taxonomy" id="2681556"/>
    <lineage>
        <taxon>Bacteria</taxon>
        <taxon>Pseudomonadati</taxon>
        <taxon>Bacteroidota</taxon>
        <taxon>Flavobacteriia</taxon>
        <taxon>Flavobacteriales</taxon>
        <taxon>Weeksellaceae</taxon>
        <taxon>Elizabethkingia</taxon>
    </lineage>
</organism>
<dbReference type="Proteomes" id="UP000553459">
    <property type="component" value="Unassembled WGS sequence"/>
</dbReference>
<keyword evidence="3" id="KW-1185">Reference proteome</keyword>
<proteinExistence type="predicted"/>
<evidence type="ECO:0000256" key="1">
    <source>
        <dbReference type="SAM" id="Coils"/>
    </source>
</evidence>
<gene>
    <name evidence="2" type="ORF">GNY06_00265</name>
</gene>
<reference evidence="2 3" key="1">
    <citation type="submission" date="2019-11" db="EMBL/GenBank/DDBJ databases">
        <title>Characterization of Elizabethkingia argenteiflava sp. nov., isolated from inner surface of Soybean Pods.</title>
        <authorList>
            <person name="Mo S."/>
        </authorList>
    </citation>
    <scope>NUCLEOTIDE SEQUENCE [LARGE SCALE GENOMIC DNA]</scope>
    <source>
        <strain evidence="2 3">YB22</strain>
    </source>
</reference>
<protein>
    <recommendedName>
        <fullName evidence="4">Lipoprotein</fullName>
    </recommendedName>
</protein>
<dbReference type="EMBL" id="JAAABJ010000053">
    <property type="protein sequence ID" value="NAW49896.1"/>
    <property type="molecule type" value="Genomic_DNA"/>
</dbReference>
<name>A0A845PSI6_9FLAO</name>
<keyword evidence="1" id="KW-0175">Coiled coil</keyword>
<dbReference type="RefSeq" id="WP_166518304.1">
    <property type="nucleotide sequence ID" value="NZ_JAAABJ010000053.1"/>
</dbReference>
<comment type="caution">
    <text evidence="2">The sequence shown here is derived from an EMBL/GenBank/DDBJ whole genome shotgun (WGS) entry which is preliminary data.</text>
</comment>
<accession>A0A845PSI6</accession>